<reference evidence="1 2" key="1">
    <citation type="submission" date="2023-03" db="EMBL/GenBank/DDBJ databases">
        <title>WGS of Gossypium arboreum.</title>
        <authorList>
            <person name="Yu D."/>
        </authorList>
    </citation>
    <scope>NUCLEOTIDE SEQUENCE [LARGE SCALE GENOMIC DNA]</scope>
    <source>
        <tissue evidence="1">Leaf</tissue>
    </source>
</reference>
<dbReference type="Proteomes" id="UP001358586">
    <property type="component" value="Chromosome 9"/>
</dbReference>
<accession>A0ABR0NUE7</accession>
<organism evidence="1 2">
    <name type="scientific">Gossypium arboreum</name>
    <name type="common">Tree cotton</name>
    <name type="synonym">Gossypium nanking</name>
    <dbReference type="NCBI Taxonomy" id="29729"/>
    <lineage>
        <taxon>Eukaryota</taxon>
        <taxon>Viridiplantae</taxon>
        <taxon>Streptophyta</taxon>
        <taxon>Embryophyta</taxon>
        <taxon>Tracheophyta</taxon>
        <taxon>Spermatophyta</taxon>
        <taxon>Magnoliopsida</taxon>
        <taxon>eudicotyledons</taxon>
        <taxon>Gunneridae</taxon>
        <taxon>Pentapetalae</taxon>
        <taxon>rosids</taxon>
        <taxon>malvids</taxon>
        <taxon>Malvales</taxon>
        <taxon>Malvaceae</taxon>
        <taxon>Malvoideae</taxon>
        <taxon>Gossypium</taxon>
    </lineage>
</organism>
<name>A0ABR0NUE7_GOSAR</name>
<gene>
    <name evidence="1" type="ORF">PVK06_032637</name>
</gene>
<evidence type="ECO:0000313" key="2">
    <source>
        <dbReference type="Proteomes" id="UP001358586"/>
    </source>
</evidence>
<proteinExistence type="predicted"/>
<keyword evidence="2" id="KW-1185">Reference proteome</keyword>
<sequence length="61" mass="6578">MLKLKKFSELQSNGSAFSLLNLNIAVAKPHFALSLFILLSITAIKSATVNRLLSLPSFTAS</sequence>
<protein>
    <submittedName>
        <fullName evidence="1">Uncharacterized protein</fullName>
    </submittedName>
</protein>
<dbReference type="EMBL" id="JARKNE010000009">
    <property type="protein sequence ID" value="KAK5804985.1"/>
    <property type="molecule type" value="Genomic_DNA"/>
</dbReference>
<comment type="caution">
    <text evidence="1">The sequence shown here is derived from an EMBL/GenBank/DDBJ whole genome shotgun (WGS) entry which is preliminary data.</text>
</comment>
<evidence type="ECO:0000313" key="1">
    <source>
        <dbReference type="EMBL" id="KAK5804985.1"/>
    </source>
</evidence>